<sequence length="493" mass="55836">MDDIKILVEFGVSKKVLTSSGEHHEVINVIKTAFNIKEEIFLQKFDQDWQEYIDFPEGKFENKARVKVILKPNKEVPDTPATATPSSTCTISTTAGNPLRQEAQVQATLLINNGKIQVGPKAKHILGECVVELGSSYKRYFPLVKYKAEQAVRKLLQMPVTIVQMTLNGPGSQRLYVLETLQGVDICRVIKMAEKCFQGKTCFESGMSREVLKDLCTLASSESDRLLIKYACCKGQNLSKNKARNLYGFSDFHKQESRINSTLEEFKEIRDAVDTLAKVQDKAVLEGFGLTYSDDDSAEDQLSSSEGTDCEWISEDEKNKGPVKFQTASADVNLAVTNKSQDKSQQPRPAADPDVPLEKNRTLVSPVPSMDHLLLMLRDNTLNWFAFVAELRMLLRNYSEETLVYALTEFSDHLENMDLTVEEKESVEMSRQAYLEYERQKAMGDDAWVSESDSDTIDPDSVVTDDLNEQVKNQRQKIKRKEKRQLARLKAER</sequence>
<dbReference type="Proteomes" id="UP000225706">
    <property type="component" value="Unassembled WGS sequence"/>
</dbReference>
<feature type="compositionally biased region" description="Polar residues" evidence="1">
    <location>
        <begin position="337"/>
        <end position="347"/>
    </location>
</feature>
<dbReference type="OrthoDB" id="5984439at2759"/>
<feature type="compositionally biased region" description="Basic residues" evidence="1">
    <location>
        <begin position="474"/>
        <end position="487"/>
    </location>
</feature>
<feature type="region of interest" description="Disordered" evidence="1">
    <location>
        <begin position="445"/>
        <end position="493"/>
    </location>
</feature>
<evidence type="ECO:0000256" key="1">
    <source>
        <dbReference type="SAM" id="MobiDB-lite"/>
    </source>
</evidence>
<evidence type="ECO:0000313" key="2">
    <source>
        <dbReference type="EMBL" id="PFX13036.1"/>
    </source>
</evidence>
<gene>
    <name evidence="2" type="ORF">AWC38_SpisGene22920</name>
</gene>
<accession>A0A2B4R792</accession>
<dbReference type="EMBL" id="LSMT01001092">
    <property type="protein sequence ID" value="PFX13036.1"/>
    <property type="molecule type" value="Genomic_DNA"/>
</dbReference>
<evidence type="ECO:0000313" key="3">
    <source>
        <dbReference type="Proteomes" id="UP000225706"/>
    </source>
</evidence>
<proteinExistence type="predicted"/>
<protein>
    <submittedName>
        <fullName evidence="2">Uncharacterized protein</fullName>
    </submittedName>
</protein>
<reference evidence="3" key="1">
    <citation type="journal article" date="2017" name="bioRxiv">
        <title>Comparative analysis of the genomes of Stylophora pistillata and Acropora digitifera provides evidence for extensive differences between species of corals.</title>
        <authorList>
            <person name="Voolstra C.R."/>
            <person name="Li Y."/>
            <person name="Liew Y.J."/>
            <person name="Baumgarten S."/>
            <person name="Zoccola D."/>
            <person name="Flot J.-F."/>
            <person name="Tambutte S."/>
            <person name="Allemand D."/>
            <person name="Aranda M."/>
        </authorList>
    </citation>
    <scope>NUCLEOTIDE SEQUENCE [LARGE SCALE GENOMIC DNA]</scope>
</reference>
<keyword evidence="3" id="KW-1185">Reference proteome</keyword>
<organism evidence="2 3">
    <name type="scientific">Stylophora pistillata</name>
    <name type="common">Smooth cauliflower coral</name>
    <dbReference type="NCBI Taxonomy" id="50429"/>
    <lineage>
        <taxon>Eukaryota</taxon>
        <taxon>Metazoa</taxon>
        <taxon>Cnidaria</taxon>
        <taxon>Anthozoa</taxon>
        <taxon>Hexacorallia</taxon>
        <taxon>Scleractinia</taxon>
        <taxon>Astrocoeniina</taxon>
        <taxon>Pocilloporidae</taxon>
        <taxon>Stylophora</taxon>
    </lineage>
</organism>
<comment type="caution">
    <text evidence="2">The sequence shown here is derived from an EMBL/GenBank/DDBJ whole genome shotgun (WGS) entry which is preliminary data.</text>
</comment>
<feature type="region of interest" description="Disordered" evidence="1">
    <location>
        <begin position="337"/>
        <end position="361"/>
    </location>
</feature>
<name>A0A2B4R792_STYPI</name>
<dbReference type="AlphaFoldDB" id="A0A2B4R792"/>
<feature type="non-terminal residue" evidence="2">
    <location>
        <position position="493"/>
    </location>
</feature>